<keyword evidence="4" id="KW-1185">Reference proteome</keyword>
<proteinExistence type="predicted"/>
<accession>A0A1S1QUF2</accession>
<dbReference type="AlphaFoldDB" id="A0A1S1QUF2"/>
<name>A0A1S1QUF2_9ACTN</name>
<sequence>MLACAACCALPLLVGAGLLTAGAAAAVNQTLIAAAIALAVLAVLFLGWHQRRKAAARTVAGGPCGCGGGCAC</sequence>
<dbReference type="Proteomes" id="UP000179769">
    <property type="component" value="Unassembled WGS sequence"/>
</dbReference>
<reference evidence="4" key="1">
    <citation type="submission" date="2016-07" db="EMBL/GenBank/DDBJ databases">
        <title>Frankia sp. NRRL B-16219 Genome sequencing.</title>
        <authorList>
            <person name="Ghodhbane-Gtari F."/>
            <person name="Swanson E."/>
            <person name="Gueddou A."/>
            <person name="Louati M."/>
            <person name="Nouioui I."/>
            <person name="Hezbri K."/>
            <person name="Abebe-Akele F."/>
            <person name="Simpson S."/>
            <person name="Morris K."/>
            <person name="Thomas K."/>
            <person name="Gtari M."/>
            <person name="Tisa L.S."/>
        </authorList>
    </citation>
    <scope>NUCLEOTIDE SEQUENCE [LARGE SCALE GENOMIC DNA]</scope>
    <source>
        <strain evidence="4">NRRL B-16219</strain>
    </source>
</reference>
<gene>
    <name evidence="3" type="ORF">BBK14_33245</name>
</gene>
<evidence type="ECO:0000256" key="1">
    <source>
        <dbReference type="SAM" id="Phobius"/>
    </source>
</evidence>
<feature type="signal peptide" evidence="2">
    <location>
        <begin position="1"/>
        <end position="25"/>
    </location>
</feature>
<feature type="chain" id="PRO_5039396859" description="Mercuric ion transport protein" evidence="2">
    <location>
        <begin position="26"/>
        <end position="72"/>
    </location>
</feature>
<organism evidence="3 4">
    <name type="scientific">Parafrankia soli</name>
    <dbReference type="NCBI Taxonomy" id="2599596"/>
    <lineage>
        <taxon>Bacteria</taxon>
        <taxon>Bacillati</taxon>
        <taxon>Actinomycetota</taxon>
        <taxon>Actinomycetes</taxon>
        <taxon>Frankiales</taxon>
        <taxon>Frankiaceae</taxon>
        <taxon>Parafrankia</taxon>
    </lineage>
</organism>
<evidence type="ECO:0000313" key="3">
    <source>
        <dbReference type="EMBL" id="OHV37600.1"/>
    </source>
</evidence>
<keyword evidence="2" id="KW-0732">Signal</keyword>
<keyword evidence="1" id="KW-0472">Membrane</keyword>
<dbReference type="EMBL" id="MAXA01000112">
    <property type="protein sequence ID" value="OHV37600.1"/>
    <property type="molecule type" value="Genomic_DNA"/>
</dbReference>
<protein>
    <recommendedName>
        <fullName evidence="5">Mercuric ion transport protein</fullName>
    </recommendedName>
</protein>
<keyword evidence="1" id="KW-1133">Transmembrane helix</keyword>
<evidence type="ECO:0008006" key="5">
    <source>
        <dbReference type="Google" id="ProtNLM"/>
    </source>
</evidence>
<feature type="transmembrane region" description="Helical" evidence="1">
    <location>
        <begin position="31"/>
        <end position="48"/>
    </location>
</feature>
<comment type="caution">
    <text evidence="3">The sequence shown here is derived from an EMBL/GenBank/DDBJ whole genome shotgun (WGS) entry which is preliminary data.</text>
</comment>
<keyword evidence="1" id="KW-0812">Transmembrane</keyword>
<evidence type="ECO:0000313" key="4">
    <source>
        <dbReference type="Proteomes" id="UP000179769"/>
    </source>
</evidence>
<evidence type="ECO:0000256" key="2">
    <source>
        <dbReference type="SAM" id="SignalP"/>
    </source>
</evidence>